<proteinExistence type="predicted"/>
<reference evidence="3 4" key="1">
    <citation type="submission" date="2009-11" db="EMBL/GenBank/DDBJ databases">
        <title>Annotation of Allomyces macrogynus ATCC 38327.</title>
        <authorList>
            <consortium name="The Broad Institute Genome Sequencing Platform"/>
            <person name="Russ C."/>
            <person name="Cuomo C."/>
            <person name="Burger G."/>
            <person name="Gray M.W."/>
            <person name="Holland P.W.H."/>
            <person name="King N."/>
            <person name="Lang F.B.F."/>
            <person name="Roger A.J."/>
            <person name="Ruiz-Trillo I."/>
            <person name="Young S.K."/>
            <person name="Zeng Q."/>
            <person name="Gargeya S."/>
            <person name="Fitzgerald M."/>
            <person name="Haas B."/>
            <person name="Abouelleil A."/>
            <person name="Alvarado L."/>
            <person name="Arachchi H.M."/>
            <person name="Berlin A."/>
            <person name="Chapman S.B."/>
            <person name="Gearin G."/>
            <person name="Goldberg J."/>
            <person name="Griggs A."/>
            <person name="Gujja S."/>
            <person name="Hansen M."/>
            <person name="Heiman D."/>
            <person name="Howarth C."/>
            <person name="Larimer J."/>
            <person name="Lui A."/>
            <person name="MacDonald P.J.P."/>
            <person name="McCowen C."/>
            <person name="Montmayeur A."/>
            <person name="Murphy C."/>
            <person name="Neiman D."/>
            <person name="Pearson M."/>
            <person name="Priest M."/>
            <person name="Roberts A."/>
            <person name="Saif S."/>
            <person name="Shea T."/>
            <person name="Sisk P."/>
            <person name="Stolte C."/>
            <person name="Sykes S."/>
            <person name="Wortman J."/>
            <person name="Nusbaum C."/>
            <person name="Birren B."/>
        </authorList>
    </citation>
    <scope>NUCLEOTIDE SEQUENCE [LARGE SCALE GENOMIC DNA]</scope>
    <source>
        <strain evidence="3 4">ATCC 38327</strain>
    </source>
</reference>
<dbReference type="STRING" id="578462.A0A0L0SRS9"/>
<dbReference type="NCBIfam" id="NF041144">
    <property type="entry name" value="expansin_EXLX1"/>
    <property type="match status" value="1"/>
</dbReference>
<dbReference type="AlphaFoldDB" id="A0A0L0SRS9"/>
<name>A0A0L0SRS9_ALLM3</name>
<dbReference type="CDD" id="cd22271">
    <property type="entry name" value="DPBB_EXP_N-like"/>
    <property type="match status" value="1"/>
</dbReference>
<keyword evidence="1 2" id="KW-0732">Signal</keyword>
<dbReference type="InterPro" id="IPR051477">
    <property type="entry name" value="Expansin_CellWall"/>
</dbReference>
<dbReference type="Gene3D" id="2.40.40.10">
    <property type="entry name" value="RlpA-like domain"/>
    <property type="match status" value="1"/>
</dbReference>
<dbReference type="OMA" id="CAANDMM"/>
<keyword evidence="4" id="KW-1185">Reference proteome</keyword>
<sequence>MHATVVLILALAALLASAANANPVLAKRGASYYNFLKSGAGKTTYWTDRPDSWGQCLLDPPANGMAVALATNGLDNWGSNPASMCGACIRIHNGAKSAVARVINKLPDGGRGAGDLDVSSAVWYALTNKAPGELYDVTWEVVDCPDASGPLVYKWKDGSSQWWAGVEIRNHRKPVLSVTVNGQRPTRQMYNYFVANSGFGPGPVTIQTVLSDGTSITDYNIPLRAGAEVRGSRSQ</sequence>
<dbReference type="SUPFAM" id="SSF49590">
    <property type="entry name" value="PHL pollen allergen"/>
    <property type="match status" value="1"/>
</dbReference>
<dbReference type="OrthoDB" id="406505at2759"/>
<dbReference type="InterPro" id="IPR036749">
    <property type="entry name" value="Expansin_CBD_sf"/>
</dbReference>
<organism evidence="3 4">
    <name type="scientific">Allomyces macrogynus (strain ATCC 38327)</name>
    <name type="common">Allomyces javanicus var. macrogynus</name>
    <dbReference type="NCBI Taxonomy" id="578462"/>
    <lineage>
        <taxon>Eukaryota</taxon>
        <taxon>Fungi</taxon>
        <taxon>Fungi incertae sedis</taxon>
        <taxon>Blastocladiomycota</taxon>
        <taxon>Blastocladiomycetes</taxon>
        <taxon>Blastocladiales</taxon>
        <taxon>Blastocladiaceae</taxon>
        <taxon>Allomyces</taxon>
    </lineage>
</organism>
<dbReference type="InterPro" id="IPR036908">
    <property type="entry name" value="RlpA-like_sf"/>
</dbReference>
<dbReference type="Gene3D" id="2.60.40.760">
    <property type="entry name" value="Expansin, cellulose-binding-like domain"/>
    <property type="match status" value="1"/>
</dbReference>
<feature type="chain" id="PRO_5005548253" description="Expansin-like EG45 domain-containing protein" evidence="2">
    <location>
        <begin position="22"/>
        <end position="235"/>
    </location>
</feature>
<accession>A0A0L0SRS9</accession>
<dbReference type="SUPFAM" id="SSF50685">
    <property type="entry name" value="Barwin-like endoglucanases"/>
    <property type="match status" value="1"/>
</dbReference>
<dbReference type="EMBL" id="GG745347">
    <property type="protein sequence ID" value="KNE65268.1"/>
    <property type="molecule type" value="Genomic_DNA"/>
</dbReference>
<evidence type="ECO:0000313" key="3">
    <source>
        <dbReference type="EMBL" id="KNE65268.1"/>
    </source>
</evidence>
<dbReference type="eggNOG" id="ENOG502S9P9">
    <property type="taxonomic scope" value="Eukaryota"/>
</dbReference>
<feature type="signal peptide" evidence="2">
    <location>
        <begin position="1"/>
        <end position="21"/>
    </location>
</feature>
<evidence type="ECO:0000256" key="2">
    <source>
        <dbReference type="SAM" id="SignalP"/>
    </source>
</evidence>
<evidence type="ECO:0008006" key="5">
    <source>
        <dbReference type="Google" id="ProtNLM"/>
    </source>
</evidence>
<evidence type="ECO:0000313" key="4">
    <source>
        <dbReference type="Proteomes" id="UP000054350"/>
    </source>
</evidence>
<reference evidence="4" key="2">
    <citation type="submission" date="2009-11" db="EMBL/GenBank/DDBJ databases">
        <title>The Genome Sequence of Allomyces macrogynus strain ATCC 38327.</title>
        <authorList>
            <consortium name="The Broad Institute Genome Sequencing Platform"/>
            <person name="Russ C."/>
            <person name="Cuomo C."/>
            <person name="Shea T."/>
            <person name="Young S.K."/>
            <person name="Zeng Q."/>
            <person name="Koehrsen M."/>
            <person name="Haas B."/>
            <person name="Borodovsky M."/>
            <person name="Guigo R."/>
            <person name="Alvarado L."/>
            <person name="Berlin A."/>
            <person name="Borenstein D."/>
            <person name="Chen Z."/>
            <person name="Engels R."/>
            <person name="Freedman E."/>
            <person name="Gellesch M."/>
            <person name="Goldberg J."/>
            <person name="Griggs A."/>
            <person name="Gujja S."/>
            <person name="Heiman D."/>
            <person name="Hepburn T."/>
            <person name="Howarth C."/>
            <person name="Jen D."/>
            <person name="Larson L."/>
            <person name="Lewis B."/>
            <person name="Mehta T."/>
            <person name="Park D."/>
            <person name="Pearson M."/>
            <person name="Roberts A."/>
            <person name="Saif S."/>
            <person name="Shenoy N."/>
            <person name="Sisk P."/>
            <person name="Stolte C."/>
            <person name="Sykes S."/>
            <person name="Walk T."/>
            <person name="White J."/>
            <person name="Yandava C."/>
            <person name="Burger G."/>
            <person name="Gray M.W."/>
            <person name="Holland P.W.H."/>
            <person name="King N."/>
            <person name="Lang F.B.F."/>
            <person name="Roger A.J."/>
            <person name="Ruiz-Trillo I."/>
            <person name="Lander E."/>
            <person name="Nusbaum C."/>
        </authorList>
    </citation>
    <scope>NUCLEOTIDE SEQUENCE [LARGE SCALE GENOMIC DNA]</scope>
    <source>
        <strain evidence="4">ATCC 38327</strain>
    </source>
</reference>
<dbReference type="InterPro" id="IPR049818">
    <property type="entry name" value="Expansin_EXLX1-like"/>
</dbReference>
<dbReference type="VEuPathDB" id="FungiDB:AMAG_10912"/>
<evidence type="ECO:0000256" key="1">
    <source>
        <dbReference type="ARBA" id="ARBA00022729"/>
    </source>
</evidence>
<dbReference type="PANTHER" id="PTHR31836:SF21">
    <property type="entry name" value="EXPANSIN-LIKE PROTEIN 7"/>
    <property type="match status" value="1"/>
</dbReference>
<protein>
    <recommendedName>
        <fullName evidence="5">Expansin-like EG45 domain-containing protein</fullName>
    </recommendedName>
</protein>
<dbReference type="PANTHER" id="PTHR31836">
    <property type="match status" value="1"/>
</dbReference>
<gene>
    <name evidence="3" type="ORF">AMAG_10912</name>
</gene>
<dbReference type="Proteomes" id="UP000054350">
    <property type="component" value="Unassembled WGS sequence"/>
</dbReference>